<dbReference type="PROSITE" id="PS50234">
    <property type="entry name" value="VWFA"/>
    <property type="match status" value="1"/>
</dbReference>
<dbReference type="SUPFAM" id="SSF53300">
    <property type="entry name" value="vWA-like"/>
    <property type="match status" value="1"/>
</dbReference>
<dbReference type="PANTHER" id="PTHR10579:SF43">
    <property type="entry name" value="ZINC FINGER (C3HC4-TYPE RING FINGER) FAMILY PROTEIN"/>
    <property type="match status" value="1"/>
</dbReference>
<dbReference type="InterPro" id="IPR051266">
    <property type="entry name" value="CLCR"/>
</dbReference>
<keyword evidence="1" id="KW-0732">Signal</keyword>
<dbReference type="Pfam" id="PF00092">
    <property type="entry name" value="VWA"/>
    <property type="match status" value="1"/>
</dbReference>
<keyword evidence="4" id="KW-1185">Reference proteome</keyword>
<accession>A0A2U2BVH5</accession>
<evidence type="ECO:0000256" key="1">
    <source>
        <dbReference type="SAM" id="SignalP"/>
    </source>
</evidence>
<dbReference type="EMBL" id="QEXV01000002">
    <property type="protein sequence ID" value="PWE18031.1"/>
    <property type="molecule type" value="Genomic_DNA"/>
</dbReference>
<evidence type="ECO:0000313" key="3">
    <source>
        <dbReference type="EMBL" id="PWE18031.1"/>
    </source>
</evidence>
<protein>
    <recommendedName>
        <fullName evidence="2">VWFA domain-containing protein</fullName>
    </recommendedName>
</protein>
<reference evidence="4" key="1">
    <citation type="submission" date="2018-05" db="EMBL/GenBank/DDBJ databases">
        <authorList>
            <person name="Liu B.-T."/>
        </authorList>
    </citation>
    <scope>NUCLEOTIDE SEQUENCE [LARGE SCALE GENOMIC DNA]</scope>
    <source>
        <strain evidence="4">WD6-1</strain>
    </source>
</reference>
<feature type="chain" id="PRO_5015607261" description="VWFA domain-containing protein" evidence="1">
    <location>
        <begin position="28"/>
        <end position="666"/>
    </location>
</feature>
<dbReference type="InterPro" id="IPR002035">
    <property type="entry name" value="VWF_A"/>
</dbReference>
<proteinExistence type="predicted"/>
<feature type="signal peptide" evidence="1">
    <location>
        <begin position="1"/>
        <end position="27"/>
    </location>
</feature>
<evidence type="ECO:0000259" key="2">
    <source>
        <dbReference type="PROSITE" id="PS50234"/>
    </source>
</evidence>
<dbReference type="RefSeq" id="WP_109252385.1">
    <property type="nucleotide sequence ID" value="NZ_QEXV01000002.1"/>
</dbReference>
<dbReference type="AlphaFoldDB" id="A0A2U2BVH5"/>
<organism evidence="3 4">
    <name type="scientific">Marinicauda salina</name>
    <dbReference type="NCBI Taxonomy" id="2135793"/>
    <lineage>
        <taxon>Bacteria</taxon>
        <taxon>Pseudomonadati</taxon>
        <taxon>Pseudomonadota</taxon>
        <taxon>Alphaproteobacteria</taxon>
        <taxon>Maricaulales</taxon>
        <taxon>Maricaulaceae</taxon>
        <taxon>Marinicauda</taxon>
    </lineage>
</organism>
<dbReference type="InterPro" id="IPR036465">
    <property type="entry name" value="vWFA_dom_sf"/>
</dbReference>
<gene>
    <name evidence="3" type="ORF">DDZ18_05535</name>
</gene>
<evidence type="ECO:0000313" key="4">
    <source>
        <dbReference type="Proteomes" id="UP000245168"/>
    </source>
</evidence>
<name>A0A2U2BVH5_9PROT</name>
<sequence length="666" mass="69512">MNTTSKRTLRRAAAGLVCAALGASASAQEPAAPVAPPESPQERGRAILVIDASNSMWGRIDERPKIEIAREAVSGLLDGWSDDVDVGLMAYGHRREGDCSDIEMIAETGAPDRPELAEALAGLTPRGKTPMSAAVSMAAEQLAFEDRPASVILVSDGRETCNADPCAVAEALEARGVAFTAHVVGFDVADPDTIAQLSCIAENTGGRYVSADSAEELSQALAETGGAAADATLRLRALEGEGGPVIRSGVEWTIAAEADIDLPDPDGPQPDIAAPPGAYTVTAARGDEEASADIVAEAGETATLTVAFALPDARLEAPDEVAAGAFLTVSYSGPAGDDDYITHVEPDAREGAYGRYEYAPGERGEVELRAPDEPGVYEVRHMSEAGRTLAARRFSVTETAASLEVPETVGAGSSVAIAWSGPDNEGDYITIVRPDAPDGEYARYAYTEGSGGTVELRAPDEPGTWQARYRSGGDGAVYARATFEVEAVEAALDAPAEVGAGAHFAIAWTGPDNEGDYITIVEPEAGEGTYGTYAYVADSGGAVSLRAPDEPGEWELRYLSGADDRTFARTRVDVLPVEASVEPPETARAGEDIAIAWTGPENEGDYIAIARPDAPRRAYESYAYVADSGGAVSLTAPEQPGTWEVRYLSGGDAAVFARARFEVAAE</sequence>
<dbReference type="Gene3D" id="3.40.50.410">
    <property type="entry name" value="von Willebrand factor, type A domain"/>
    <property type="match status" value="1"/>
</dbReference>
<comment type="caution">
    <text evidence="3">The sequence shown here is derived from an EMBL/GenBank/DDBJ whole genome shotgun (WGS) entry which is preliminary data.</text>
</comment>
<dbReference type="SMART" id="SM00327">
    <property type="entry name" value="VWA"/>
    <property type="match status" value="1"/>
</dbReference>
<dbReference type="Proteomes" id="UP000245168">
    <property type="component" value="Unassembled WGS sequence"/>
</dbReference>
<dbReference type="PANTHER" id="PTHR10579">
    <property type="entry name" value="CALCIUM-ACTIVATED CHLORIDE CHANNEL REGULATOR"/>
    <property type="match status" value="1"/>
</dbReference>
<feature type="domain" description="VWFA" evidence="2">
    <location>
        <begin position="45"/>
        <end position="224"/>
    </location>
</feature>
<dbReference type="OrthoDB" id="9783818at2"/>